<dbReference type="PROSITE" id="PS50853">
    <property type="entry name" value="FN3"/>
    <property type="match status" value="1"/>
</dbReference>
<evidence type="ECO:0000256" key="3">
    <source>
        <dbReference type="SAM" id="MobiDB-lite"/>
    </source>
</evidence>
<keyword evidence="1" id="KW-0378">Hydrolase</keyword>
<dbReference type="RefSeq" id="WP_153652491.1">
    <property type="nucleotide sequence ID" value="NZ_CP045737.1"/>
</dbReference>
<dbReference type="Pfam" id="PF03372">
    <property type="entry name" value="Exo_endo_phos"/>
    <property type="match status" value="1"/>
</dbReference>
<dbReference type="Gene3D" id="3.60.10.10">
    <property type="entry name" value="Endonuclease/exonuclease/phosphatase"/>
    <property type="match status" value="1"/>
</dbReference>
<gene>
    <name evidence="6" type="ORF">GEV26_07490</name>
</gene>
<dbReference type="Gene3D" id="2.60.40.10">
    <property type="entry name" value="Immunoglobulins"/>
    <property type="match status" value="1"/>
</dbReference>
<dbReference type="SUPFAM" id="SSF49265">
    <property type="entry name" value="Fibronectin type III"/>
    <property type="match status" value="1"/>
</dbReference>
<dbReference type="GO" id="GO:0000175">
    <property type="term" value="F:3'-5'-RNA exonuclease activity"/>
    <property type="evidence" value="ECO:0007669"/>
    <property type="project" value="TreeGrafter"/>
</dbReference>
<dbReference type="InterPro" id="IPR003961">
    <property type="entry name" value="FN3_dom"/>
</dbReference>
<keyword evidence="7" id="KW-1185">Reference proteome</keyword>
<dbReference type="InterPro" id="IPR036116">
    <property type="entry name" value="FN3_sf"/>
</dbReference>
<reference evidence="6 7" key="1">
    <citation type="submission" date="2019-11" db="EMBL/GenBank/DDBJ databases">
        <authorList>
            <person name="Li J."/>
        </authorList>
    </citation>
    <scope>NUCLEOTIDE SEQUENCE [LARGE SCALE GENOMIC DNA]</scope>
    <source>
        <strain evidence="6 7">MF47</strain>
    </source>
</reference>
<dbReference type="PANTHER" id="PTHR12121">
    <property type="entry name" value="CARBON CATABOLITE REPRESSOR PROTEIN 4"/>
    <property type="match status" value="1"/>
</dbReference>
<evidence type="ECO:0000313" key="7">
    <source>
        <dbReference type="Proteomes" id="UP000392064"/>
    </source>
</evidence>
<dbReference type="InterPro" id="IPR036691">
    <property type="entry name" value="Endo/exonu/phosph_ase_sf"/>
</dbReference>
<evidence type="ECO:0000256" key="4">
    <source>
        <dbReference type="SAM" id="SignalP"/>
    </source>
</evidence>
<dbReference type="Gene3D" id="3.30.1370.190">
    <property type="match status" value="1"/>
</dbReference>
<feature type="region of interest" description="Disordered" evidence="3">
    <location>
        <begin position="65"/>
        <end position="85"/>
    </location>
</feature>
<dbReference type="PANTHER" id="PTHR12121:SF36">
    <property type="entry name" value="ENDONUCLEASE_EXONUCLEASE_PHOSPHATASE DOMAIN-CONTAINING PROTEIN"/>
    <property type="match status" value="1"/>
</dbReference>
<dbReference type="KEGG" id="aef:GEV26_07490"/>
<evidence type="ECO:0000259" key="5">
    <source>
        <dbReference type="PROSITE" id="PS50853"/>
    </source>
</evidence>
<keyword evidence="2" id="KW-0624">Polysaccharide degradation</keyword>
<name>A0A5Q2MJL5_9ACTN</name>
<dbReference type="InterPro" id="IPR005135">
    <property type="entry name" value="Endo/exonuclease/phosphatase"/>
</dbReference>
<feature type="domain" description="Fibronectin type-III" evidence="5">
    <location>
        <begin position="30"/>
        <end position="123"/>
    </location>
</feature>
<accession>A0A5Q2MJL5</accession>
<dbReference type="InterPro" id="IPR050410">
    <property type="entry name" value="CCR4/nocturin_mRNA_transcr"/>
</dbReference>
<dbReference type="Proteomes" id="UP000392064">
    <property type="component" value="Chromosome"/>
</dbReference>
<feature type="compositionally biased region" description="Low complexity" evidence="3">
    <location>
        <begin position="67"/>
        <end position="84"/>
    </location>
</feature>
<proteinExistence type="predicted"/>
<dbReference type="CDD" id="cd00063">
    <property type="entry name" value="FN3"/>
    <property type="match status" value="1"/>
</dbReference>
<dbReference type="Pfam" id="PF00041">
    <property type="entry name" value="fn3"/>
    <property type="match status" value="1"/>
</dbReference>
<evidence type="ECO:0000313" key="6">
    <source>
        <dbReference type="EMBL" id="QGG41222.1"/>
    </source>
</evidence>
<keyword evidence="2" id="KW-0119">Carbohydrate metabolism</keyword>
<evidence type="ECO:0000256" key="2">
    <source>
        <dbReference type="ARBA" id="ARBA00023326"/>
    </source>
</evidence>
<dbReference type="SMART" id="SM00060">
    <property type="entry name" value="FN3"/>
    <property type="match status" value="1"/>
</dbReference>
<keyword evidence="1" id="KW-0326">Glycosidase</keyword>
<dbReference type="SUPFAM" id="SSF56219">
    <property type="entry name" value="DNase I-like"/>
    <property type="match status" value="1"/>
</dbReference>
<feature type="chain" id="PRO_5024450909" description="Fibronectin type-III domain-containing protein" evidence="4">
    <location>
        <begin position="27"/>
        <end position="444"/>
    </location>
</feature>
<dbReference type="GO" id="GO:0016798">
    <property type="term" value="F:hydrolase activity, acting on glycosyl bonds"/>
    <property type="evidence" value="ECO:0007669"/>
    <property type="project" value="UniProtKB-KW"/>
</dbReference>
<organism evidence="6 7">
    <name type="scientific">Aeromicrobium yanjiei</name>
    <dbReference type="NCBI Taxonomy" id="2662028"/>
    <lineage>
        <taxon>Bacteria</taxon>
        <taxon>Bacillati</taxon>
        <taxon>Actinomycetota</taxon>
        <taxon>Actinomycetes</taxon>
        <taxon>Propionibacteriales</taxon>
        <taxon>Nocardioidaceae</taxon>
        <taxon>Aeromicrobium</taxon>
    </lineage>
</organism>
<dbReference type="EMBL" id="CP045737">
    <property type="protein sequence ID" value="QGG41222.1"/>
    <property type="molecule type" value="Genomic_DNA"/>
</dbReference>
<protein>
    <recommendedName>
        <fullName evidence="5">Fibronectin type-III domain-containing protein</fullName>
    </recommendedName>
</protein>
<keyword evidence="4" id="KW-0732">Signal</keyword>
<sequence length="444" mass="49085">MRTPRGLVLLVTLALALVVPVVPASAAPARPGAPYVVASSPHSLTVTWPAAKGAKRYRVAYSRSHARASTSSATTRSTSGRSTRLTVGGLRPGTTYCLTVRAIGRGGSGARSSAHCHATMPRANKTSHPSISVVTYNLCSTAQGCGRWSLRREAIFAKIKQADADIVSLQESGLKRKELRPRLEQLGYRQAHLSRRNVMYYRAARLVQVKRDVPIPICLSKPYAGAIDYTWIDDYHWDMVTDKPYRLYKGTWYYAGDECPGVGIPAPFESSFRLPHGRPADWIGLRDRLTGDELLAVNVHLTPGRTAGATRRRKSETAALVRHIDRTAKKMPVVLTGDFNSDRTRSDDVVGRLLGKAGLGDAYQRSATYTRPYLNSYNGYRRTPNRNTRWGGHIDRIFVRGGFGVTGWEVMADLRRGRYVGARASDHNPVRARLFMPSPRRASP</sequence>
<dbReference type="AlphaFoldDB" id="A0A5Q2MJL5"/>
<evidence type="ECO:0000256" key="1">
    <source>
        <dbReference type="ARBA" id="ARBA00023295"/>
    </source>
</evidence>
<feature type="signal peptide" evidence="4">
    <location>
        <begin position="1"/>
        <end position="26"/>
    </location>
</feature>
<dbReference type="GO" id="GO:0000272">
    <property type="term" value="P:polysaccharide catabolic process"/>
    <property type="evidence" value="ECO:0007669"/>
    <property type="project" value="UniProtKB-KW"/>
</dbReference>
<dbReference type="InterPro" id="IPR013783">
    <property type="entry name" value="Ig-like_fold"/>
</dbReference>